<feature type="non-terminal residue" evidence="6">
    <location>
        <position position="1"/>
    </location>
</feature>
<dbReference type="FunFam" id="3.40.50.2000:FF:000019">
    <property type="entry name" value="Glycosyltransferase"/>
    <property type="match status" value="1"/>
</dbReference>
<evidence type="ECO:0000256" key="2">
    <source>
        <dbReference type="ARBA" id="ARBA00022679"/>
    </source>
</evidence>
<dbReference type="Pfam" id="PF00201">
    <property type="entry name" value="UDPGT"/>
    <property type="match status" value="1"/>
</dbReference>
<reference evidence="6" key="1">
    <citation type="submission" date="2015-07" db="EMBL/GenBank/DDBJ databases">
        <title>Transcriptome Assembly of Anthurium amnicola.</title>
        <authorList>
            <person name="Suzuki J."/>
        </authorList>
    </citation>
    <scope>NUCLEOTIDE SEQUENCE</scope>
</reference>
<dbReference type="EMBL" id="GDJX01007794">
    <property type="protein sequence ID" value="JAT60142.1"/>
    <property type="molecule type" value="Transcribed_RNA"/>
</dbReference>
<protein>
    <recommendedName>
        <fullName evidence="4">Glycosyltransferase</fullName>
        <ecNumber evidence="4">2.4.1.-</ecNumber>
    </recommendedName>
</protein>
<dbReference type="InterPro" id="IPR002213">
    <property type="entry name" value="UDP_glucos_trans"/>
</dbReference>
<accession>A0A1D1YZU7</accession>
<comment type="similarity">
    <text evidence="1 3">Belongs to the UDP-glycosyltransferase family.</text>
</comment>
<keyword evidence="2 3" id="KW-0808">Transferase</keyword>
<dbReference type="InterPro" id="IPR035595">
    <property type="entry name" value="UDP_glycos_trans_CS"/>
</dbReference>
<dbReference type="PANTHER" id="PTHR11926">
    <property type="entry name" value="GLUCOSYL/GLUCURONOSYL TRANSFERASES"/>
    <property type="match status" value="1"/>
</dbReference>
<proteinExistence type="inferred from homology"/>
<dbReference type="AlphaFoldDB" id="A0A1D1YZU7"/>
<dbReference type="SUPFAM" id="SSF53756">
    <property type="entry name" value="UDP-Glycosyltransferase/glycogen phosphorylase"/>
    <property type="match status" value="1"/>
</dbReference>
<gene>
    <name evidence="6" type="primary">UGT75D1_3</name>
    <name evidence="6" type="ORF">g.109127</name>
</gene>
<keyword evidence="3" id="KW-0328">Glycosyltransferase</keyword>
<dbReference type="PANTHER" id="PTHR11926:SF1534">
    <property type="entry name" value="GLYCOSYLTRANSFERASE"/>
    <property type="match status" value="1"/>
</dbReference>
<dbReference type="PROSITE" id="PS00375">
    <property type="entry name" value="UDPGT"/>
    <property type="match status" value="1"/>
</dbReference>
<evidence type="ECO:0000313" key="6">
    <source>
        <dbReference type="EMBL" id="JAT60142.1"/>
    </source>
</evidence>
<evidence type="ECO:0000256" key="1">
    <source>
        <dbReference type="ARBA" id="ARBA00009995"/>
    </source>
</evidence>
<organism evidence="6">
    <name type="scientific">Anthurium amnicola</name>
    <dbReference type="NCBI Taxonomy" id="1678845"/>
    <lineage>
        <taxon>Eukaryota</taxon>
        <taxon>Viridiplantae</taxon>
        <taxon>Streptophyta</taxon>
        <taxon>Embryophyta</taxon>
        <taxon>Tracheophyta</taxon>
        <taxon>Spermatophyta</taxon>
        <taxon>Magnoliopsida</taxon>
        <taxon>Liliopsida</taxon>
        <taxon>Araceae</taxon>
        <taxon>Pothoideae</taxon>
        <taxon>Potheae</taxon>
        <taxon>Anthurium</taxon>
    </lineage>
</organism>
<dbReference type="GO" id="GO:0080044">
    <property type="term" value="F:quercetin 7-O-glucosyltransferase activity"/>
    <property type="evidence" value="ECO:0007669"/>
    <property type="project" value="TreeGrafter"/>
</dbReference>
<dbReference type="CDD" id="cd03784">
    <property type="entry name" value="GT1_Gtf-like"/>
    <property type="match status" value="1"/>
</dbReference>
<dbReference type="Gene3D" id="3.40.50.2000">
    <property type="entry name" value="Glycogen Phosphorylase B"/>
    <property type="match status" value="2"/>
</dbReference>
<feature type="region of interest" description="Disordered" evidence="5">
    <location>
        <begin position="74"/>
        <end position="95"/>
    </location>
</feature>
<feature type="compositionally biased region" description="Pro residues" evidence="5">
    <location>
        <begin position="80"/>
        <end position="91"/>
    </location>
</feature>
<evidence type="ECO:0000256" key="3">
    <source>
        <dbReference type="RuleBase" id="RU003718"/>
    </source>
</evidence>
<dbReference type="GO" id="GO:0080043">
    <property type="term" value="F:quercetin 3-O-glucosyltransferase activity"/>
    <property type="evidence" value="ECO:0007669"/>
    <property type="project" value="TreeGrafter"/>
</dbReference>
<dbReference type="EC" id="2.4.1.-" evidence="4"/>
<name>A0A1D1YZU7_9ARAE</name>
<evidence type="ECO:0000256" key="5">
    <source>
        <dbReference type="SAM" id="MobiDB-lite"/>
    </source>
</evidence>
<evidence type="ECO:0000256" key="4">
    <source>
        <dbReference type="RuleBase" id="RU362057"/>
    </source>
</evidence>
<sequence length="519" mass="56653">AAPWNPPSQLQLQLSAETSGLSPHPAMDGRPSHHFLVVSFPAQGHINPTLQLAKRFARLGARVTFSTSVSAHRRLFPSTSPQPTPPPPPPSEGEAAPPLLCYSPYSIGEYDDDPVWDSIDQHHFMSQLKAVGSRTLAELARDLAEAGCPVTCVVYNFLVPWAADVARDLGLPSSLYWIQPAAVFGVYYHYFHGYADLVASLREEPFSPVDLPGLPPLRIRDLPSLLVSESREDGVFLPALEELFRCLDRHICEAAAAEEEEEGKKRRSKVRVLVNTFDALEHDALIRAVDAMELVPVGPTLPSAYTDGVDGADTAYGSDLFQPDAKEGYTGWLDSKADKSVVYVSFGSFSVLSARQREEICLALEGSGRPYLWVARGNRDGVAEGESGMVVEWCSQMEVLSHRAVGCFVTHCGWNSTLESMACGVPTVGLPQWTDQATNARLAEASWGTGVRAEANTEGLLEAVELRRCLDLVMGDEIRRNAAAWREKAREAVKQGGSSDRNLRAFVLQVHAPTLSTCD</sequence>